<accession>A0A426YY57</accession>
<gene>
    <name evidence="2" type="ORF">B296_00046045</name>
</gene>
<dbReference type="EMBL" id="AMZH03009526">
    <property type="protein sequence ID" value="RRT56662.1"/>
    <property type="molecule type" value="Genomic_DNA"/>
</dbReference>
<reference evidence="2 3" key="1">
    <citation type="journal article" date="2014" name="Agronomy (Basel)">
        <title>A Draft Genome Sequence for Ensete ventricosum, the Drought-Tolerant Tree Against Hunger.</title>
        <authorList>
            <person name="Harrison J."/>
            <person name="Moore K.A."/>
            <person name="Paszkiewicz K."/>
            <person name="Jones T."/>
            <person name="Grant M."/>
            <person name="Ambacheew D."/>
            <person name="Muzemil S."/>
            <person name="Studholme D.J."/>
        </authorList>
    </citation>
    <scope>NUCLEOTIDE SEQUENCE [LARGE SCALE GENOMIC DNA]</scope>
</reference>
<organism evidence="2 3">
    <name type="scientific">Ensete ventricosum</name>
    <name type="common">Abyssinian banana</name>
    <name type="synonym">Musa ensete</name>
    <dbReference type="NCBI Taxonomy" id="4639"/>
    <lineage>
        <taxon>Eukaryota</taxon>
        <taxon>Viridiplantae</taxon>
        <taxon>Streptophyta</taxon>
        <taxon>Embryophyta</taxon>
        <taxon>Tracheophyta</taxon>
        <taxon>Spermatophyta</taxon>
        <taxon>Magnoliopsida</taxon>
        <taxon>Liliopsida</taxon>
        <taxon>Zingiberales</taxon>
        <taxon>Musaceae</taxon>
        <taxon>Ensete</taxon>
    </lineage>
</organism>
<evidence type="ECO:0000313" key="2">
    <source>
        <dbReference type="EMBL" id="RRT56662.1"/>
    </source>
</evidence>
<name>A0A426YY57_ENSVE</name>
<dbReference type="Proteomes" id="UP000287651">
    <property type="component" value="Unassembled WGS sequence"/>
</dbReference>
<protein>
    <submittedName>
        <fullName evidence="2">Uncharacterized protein</fullName>
    </submittedName>
</protein>
<feature type="compositionally biased region" description="Basic and acidic residues" evidence="1">
    <location>
        <begin position="210"/>
        <end position="221"/>
    </location>
</feature>
<comment type="caution">
    <text evidence="2">The sequence shown here is derived from an EMBL/GenBank/DDBJ whole genome shotgun (WGS) entry which is preliminary data.</text>
</comment>
<proteinExistence type="predicted"/>
<dbReference type="AlphaFoldDB" id="A0A426YY57"/>
<feature type="region of interest" description="Disordered" evidence="1">
    <location>
        <begin position="183"/>
        <end position="231"/>
    </location>
</feature>
<feature type="non-terminal residue" evidence="2">
    <location>
        <position position="1"/>
    </location>
</feature>
<evidence type="ECO:0000313" key="3">
    <source>
        <dbReference type="Proteomes" id="UP000287651"/>
    </source>
</evidence>
<evidence type="ECO:0000256" key="1">
    <source>
        <dbReference type="SAM" id="MobiDB-lite"/>
    </source>
</evidence>
<sequence>VSIGEVDDRKYNAQSDLACLGYRVAHVVLGQTCLGRPCSPRADVSRLIGRDDVVADVALGLAWFLCPGSTLITPSRTALDCRLMLSRWGSGWLLLDRLKRILGEWGSLQRQGLESPIFLHFPWLEVGLQAQVDYLTDEPCCPQSFGRRVRISRDSLGIFSSSRVIKDMTDAWLVKAGLSPTPRGIRERTAKEEDECDGLQAPKRATPKGTSERAHRGKGTEPAETAESLDCPPTVRDLCEGPLKSRWSNLTNSTRVWIEGLIAVEYVWRVLNPSLAKWLYESSSKELMDQDAKSVIWVCVFQDIPPRFPISSYVPNLSSYPLQGLHFAGTLIDCVHDADVSLEAVATTKKWATELSAEVDWLKLVADSSRVELRDLRDSRHRLEDEVLSLTKGAEMLQSELKAEGDKAIVDYKKSRGFQSELEKMGQVIYEFGYWVALKHFQMKYPNSLVEEDPYNERPKDANVRMEVS</sequence>